<name>A0ABU7X095_9ACTN</name>
<feature type="repeat" description="WD" evidence="3">
    <location>
        <begin position="851"/>
        <end position="892"/>
    </location>
</feature>
<dbReference type="InterPro" id="IPR020472">
    <property type="entry name" value="WD40_PAC1"/>
</dbReference>
<dbReference type="SUPFAM" id="SSF50998">
    <property type="entry name" value="Quinoprotein alcohol dehydrogenase-like"/>
    <property type="match status" value="1"/>
</dbReference>
<dbReference type="SUPFAM" id="SSF47413">
    <property type="entry name" value="lambda repressor-like DNA-binding domains"/>
    <property type="match status" value="1"/>
</dbReference>
<dbReference type="PROSITE" id="PS50082">
    <property type="entry name" value="WD_REPEATS_2"/>
    <property type="match status" value="13"/>
</dbReference>
<feature type="repeat" description="WD" evidence="3">
    <location>
        <begin position="640"/>
        <end position="681"/>
    </location>
</feature>
<dbReference type="PROSITE" id="PS00678">
    <property type="entry name" value="WD_REPEATS_1"/>
    <property type="match status" value="4"/>
</dbReference>
<evidence type="ECO:0000256" key="1">
    <source>
        <dbReference type="ARBA" id="ARBA00022574"/>
    </source>
</evidence>
<evidence type="ECO:0000256" key="2">
    <source>
        <dbReference type="ARBA" id="ARBA00022737"/>
    </source>
</evidence>
<dbReference type="PANTHER" id="PTHR19879:SF9">
    <property type="entry name" value="TRANSCRIPTION INITIATION FACTOR TFIID SUBUNIT 5"/>
    <property type="match status" value="1"/>
</dbReference>
<dbReference type="InterPro" id="IPR001680">
    <property type="entry name" value="WD40_rpt"/>
</dbReference>
<feature type="repeat" description="WD" evidence="3">
    <location>
        <begin position="1226"/>
        <end position="1267"/>
    </location>
</feature>
<dbReference type="Pfam" id="PF20703">
    <property type="entry name" value="nSTAND1"/>
    <property type="match status" value="1"/>
</dbReference>
<dbReference type="CDD" id="cd00200">
    <property type="entry name" value="WD40"/>
    <property type="match status" value="2"/>
</dbReference>
<dbReference type="InterPro" id="IPR011044">
    <property type="entry name" value="Quino_amine_DH_bsu"/>
</dbReference>
<keyword evidence="2" id="KW-0677">Repeat</keyword>
<feature type="repeat" description="WD" evidence="3">
    <location>
        <begin position="893"/>
        <end position="934"/>
    </location>
</feature>
<evidence type="ECO:0000256" key="5">
    <source>
        <dbReference type="SAM" id="Phobius"/>
    </source>
</evidence>
<dbReference type="InterPro" id="IPR011047">
    <property type="entry name" value="Quinoprotein_ADH-like_sf"/>
</dbReference>
<dbReference type="SMART" id="SM00530">
    <property type="entry name" value="HTH_XRE"/>
    <property type="match status" value="1"/>
</dbReference>
<sequence>MPEEFGDALRRLRREREVSLRTLAQLVHYSKGYLSKIENGEKPPTGDVARRCDAALAADGTLARLLSARTPGDRCPYPGLAAYTAEDAPWFFGRERATAALVGRLAERLEAAGPLVVAAPSGAGKSSLLRAGLLPALRAGALPGSRHWAVRVLTPGAHPLSGLAAALTGTGAAGPDTGAGTGTGTGAGTGTGTDTAAATTAAATAEALADAPERCPAAVRAALGACPRLVLVVDQFEEVFTACEDPRERRAFVAALCAAARDASCAVVLCVRADFYGQCLDHPPLAPALSAGIFALRPMSVAEVRAAIVRPAREAALELEPGLEELLLADLGIHEDDGPVIGGALPLLAHALLGTWQQRTGRTLTVAGYRLTGGLHGAVATTAERVHAALDPAERRAARQVLLRLVQVGEIAGETRRRVPRERLLEHLPDPEKTAAVIDVFVRARLLTLDADTVEITHEALLRAWPRLRGWIRADRAGLVVHQRLSEAAGAWKREGREAAGLYRGTRLAVAREWAGQQGEDAGLSPLEEEFLEASQAREAAAARAGRRRVRRRRRLAGTLAVLLVLAVCAGVLAVQQWRTAETGRLDAYAGELAARSGQVAAGQPEAAILLAAEAYRLRPSPASRSALLSTQARPFAGRLTGHQGPVNAVAFSPDGRLLAGGASDGTVRLWDPRTRRPLGTAVRAGPTRVRGVAFSPDGALLAAGAADGSVRVRDTGRRGPVTTVPGTGASGGAAGEVAFAPAGPGVPAGAAGAAGATGAPRTQVLAVTGAGGSVTLWDAPGMRRTARLPGLGGGAGGKVTFSPDGRLLARGDANGRVRVWRLPRSLTASAPGSALSDAARPASPTVLADRSGHGSGVVAVAFSPDSATLAVGGTDRTVTLYDTRDMTVTGRLTGHNDDVNALAFSPDGDTLASASGDGSARLWEVATRRTVAAFTGHSDYVLAVAFAPDGRTLATGSFDRTLALWNPSGAALTARPVSGRSAVAFAPGGRRLAAAGTDGSVQRWDVRSRTQLGPPLGGHHGPVRGLAYSRDGRTFATAGADGTVRLWDAASGSRKGVLTGARGAVFAVAFSFDGRQLAGASEDGTVRLWDLARGGSAVLTQHDDFVNGVAFSPDGRLLASASDDRTVRLWDAATHRPVAVLRGHTGAVWAVAFSADGRTLASAGNDRTVRLWDLRRHRAAGVLRGHTGSVRDIAFAPRGRQLATVGFDGTVRVWDTAARTPTATLTGHTDVVWSVAYAPDGRTLASTGADGSVRLWDLDARRVAGRICPLVGRTGPARWRELLPDVPYDSLCDR</sequence>
<dbReference type="PROSITE" id="PS50943">
    <property type="entry name" value="HTH_CROC1"/>
    <property type="match status" value="1"/>
</dbReference>
<dbReference type="PRINTS" id="PR00320">
    <property type="entry name" value="GPROTEINBRPT"/>
</dbReference>
<dbReference type="Pfam" id="PF13560">
    <property type="entry name" value="HTH_31"/>
    <property type="match status" value="1"/>
</dbReference>
<feature type="transmembrane region" description="Helical" evidence="5">
    <location>
        <begin position="556"/>
        <end position="575"/>
    </location>
</feature>
<dbReference type="Proteomes" id="UP001348265">
    <property type="component" value="Unassembled WGS sequence"/>
</dbReference>
<dbReference type="InterPro" id="IPR001387">
    <property type="entry name" value="Cro/C1-type_HTH"/>
</dbReference>
<dbReference type="InterPro" id="IPR015943">
    <property type="entry name" value="WD40/YVTN_repeat-like_dom_sf"/>
</dbReference>
<feature type="repeat" description="WD" evidence="3">
    <location>
        <begin position="1100"/>
        <end position="1141"/>
    </location>
</feature>
<keyword evidence="8" id="KW-1185">Reference proteome</keyword>
<dbReference type="SUPFAM" id="SSF50978">
    <property type="entry name" value="WD40 repeat-like"/>
    <property type="match status" value="1"/>
</dbReference>
<feature type="region of interest" description="Disordered" evidence="4">
    <location>
        <begin position="830"/>
        <end position="851"/>
    </location>
</feature>
<feature type="repeat" description="WD" evidence="3">
    <location>
        <begin position="800"/>
        <end position="831"/>
    </location>
</feature>
<dbReference type="PANTHER" id="PTHR19879">
    <property type="entry name" value="TRANSCRIPTION INITIATION FACTOR TFIID"/>
    <property type="match status" value="1"/>
</dbReference>
<protein>
    <submittedName>
        <fullName evidence="7">Helix-turn-helix domain-containing protein</fullName>
    </submittedName>
</protein>
<feature type="repeat" description="WD" evidence="3">
    <location>
        <begin position="935"/>
        <end position="967"/>
    </location>
</feature>
<evidence type="ECO:0000259" key="6">
    <source>
        <dbReference type="PROSITE" id="PS50943"/>
    </source>
</evidence>
<feature type="repeat" description="WD" evidence="3">
    <location>
        <begin position="983"/>
        <end position="1015"/>
    </location>
</feature>
<dbReference type="EMBL" id="JAVFKM010000017">
    <property type="protein sequence ID" value="MEF3117175.1"/>
    <property type="molecule type" value="Genomic_DNA"/>
</dbReference>
<dbReference type="Gene3D" id="2.130.10.10">
    <property type="entry name" value="YVTN repeat-like/Quinoprotein amine dehydrogenase"/>
    <property type="match status" value="6"/>
</dbReference>
<accession>A0ABU7X095</accession>
<dbReference type="InterPro" id="IPR049052">
    <property type="entry name" value="nSTAND1"/>
</dbReference>
<evidence type="ECO:0000313" key="8">
    <source>
        <dbReference type="Proteomes" id="UP001348265"/>
    </source>
</evidence>
<dbReference type="Pfam" id="PF00400">
    <property type="entry name" value="WD40"/>
    <property type="match status" value="13"/>
</dbReference>
<reference evidence="7 8" key="1">
    <citation type="submission" date="2023-08" db="EMBL/GenBank/DDBJ databases">
        <authorList>
            <person name="Sharma P."/>
            <person name="Verma V."/>
            <person name="Mohan M.K."/>
            <person name="Dubey A.K."/>
        </authorList>
    </citation>
    <scope>NUCLEOTIDE SEQUENCE [LARGE SCALE GENOMIC DNA]</scope>
    <source>
        <strain evidence="7 8">ADP4</strain>
    </source>
</reference>
<feature type="repeat" description="WD" evidence="3">
    <location>
        <begin position="1059"/>
        <end position="1100"/>
    </location>
</feature>
<keyword evidence="5" id="KW-0472">Membrane</keyword>
<evidence type="ECO:0000256" key="4">
    <source>
        <dbReference type="SAM" id="MobiDB-lite"/>
    </source>
</evidence>
<dbReference type="RefSeq" id="WP_331788672.1">
    <property type="nucleotide sequence ID" value="NZ_JAVFKM010000017.1"/>
</dbReference>
<organism evidence="7 8">
    <name type="scientific">Streptomyces chrestomyceticus</name>
    <dbReference type="NCBI Taxonomy" id="68185"/>
    <lineage>
        <taxon>Bacteria</taxon>
        <taxon>Bacillati</taxon>
        <taxon>Actinomycetota</taxon>
        <taxon>Actinomycetes</taxon>
        <taxon>Kitasatosporales</taxon>
        <taxon>Streptomycetaceae</taxon>
        <taxon>Streptomyces</taxon>
    </lineage>
</organism>
<dbReference type="Gene3D" id="1.10.260.40">
    <property type="entry name" value="lambda repressor-like DNA-binding domains"/>
    <property type="match status" value="1"/>
</dbReference>
<feature type="repeat" description="WD" evidence="3">
    <location>
        <begin position="1017"/>
        <end position="1058"/>
    </location>
</feature>
<keyword evidence="5" id="KW-0812">Transmembrane</keyword>
<dbReference type="CDD" id="cd00093">
    <property type="entry name" value="HTH_XRE"/>
    <property type="match status" value="1"/>
</dbReference>
<evidence type="ECO:0000313" key="7">
    <source>
        <dbReference type="EMBL" id="MEF3117175.1"/>
    </source>
</evidence>
<dbReference type="InterPro" id="IPR036322">
    <property type="entry name" value="WD40_repeat_dom_sf"/>
</dbReference>
<dbReference type="InterPro" id="IPR019775">
    <property type="entry name" value="WD40_repeat_CS"/>
</dbReference>
<proteinExistence type="predicted"/>
<gene>
    <name evidence="7" type="ORF">RB636_28785</name>
</gene>
<dbReference type="PROSITE" id="PS50294">
    <property type="entry name" value="WD_REPEATS_REGION"/>
    <property type="match status" value="10"/>
</dbReference>
<comment type="caution">
    <text evidence="7">The sequence shown here is derived from an EMBL/GenBank/DDBJ whole genome shotgun (WGS) entry which is preliminary data.</text>
</comment>
<feature type="repeat" description="WD" evidence="3">
    <location>
        <begin position="1142"/>
        <end position="1183"/>
    </location>
</feature>
<keyword evidence="1 3" id="KW-0853">WD repeat</keyword>
<keyword evidence="5" id="KW-1133">Transmembrane helix</keyword>
<dbReference type="InterPro" id="IPR010982">
    <property type="entry name" value="Lambda_DNA-bd_dom_sf"/>
</dbReference>
<feature type="repeat" description="WD" evidence="3">
    <location>
        <begin position="683"/>
        <end position="724"/>
    </location>
</feature>
<dbReference type="SUPFAM" id="SSF50969">
    <property type="entry name" value="YVTN repeat-like/Quinoprotein amine dehydrogenase"/>
    <property type="match status" value="1"/>
</dbReference>
<evidence type="ECO:0000256" key="3">
    <source>
        <dbReference type="PROSITE-ProRule" id="PRU00221"/>
    </source>
</evidence>
<feature type="repeat" description="WD" evidence="3">
    <location>
        <begin position="1184"/>
        <end position="1225"/>
    </location>
</feature>
<feature type="domain" description="HTH cro/C1-type" evidence="6">
    <location>
        <begin position="9"/>
        <end position="51"/>
    </location>
</feature>
<dbReference type="SMART" id="SM00320">
    <property type="entry name" value="WD40"/>
    <property type="match status" value="14"/>
</dbReference>